<accession>A0ABR4Q2Q3</accession>
<reference evidence="1 2" key="1">
    <citation type="journal article" date="2022" name="Front. Cell. Infect. Microbiol.">
        <title>The Genomes of Two Strains of Taenia crassiceps the Animal Model for the Study of Human Cysticercosis.</title>
        <authorList>
            <person name="Bobes R.J."/>
            <person name="Estrada K."/>
            <person name="Rios-Valencia D.G."/>
            <person name="Calderon-Gallegos A."/>
            <person name="de la Torre P."/>
            <person name="Carrero J.C."/>
            <person name="Sanchez-Flores A."/>
            <person name="Laclette J.P."/>
        </authorList>
    </citation>
    <scope>NUCLEOTIDE SEQUENCE [LARGE SCALE GENOMIC DNA]</scope>
    <source>
        <strain evidence="1">WFUcys</strain>
    </source>
</reference>
<comment type="caution">
    <text evidence="1">The sequence shown here is derived from an EMBL/GenBank/DDBJ whole genome shotgun (WGS) entry which is preliminary data.</text>
</comment>
<organism evidence="1 2">
    <name type="scientific">Taenia crassiceps</name>
    <dbReference type="NCBI Taxonomy" id="6207"/>
    <lineage>
        <taxon>Eukaryota</taxon>
        <taxon>Metazoa</taxon>
        <taxon>Spiralia</taxon>
        <taxon>Lophotrochozoa</taxon>
        <taxon>Platyhelminthes</taxon>
        <taxon>Cestoda</taxon>
        <taxon>Eucestoda</taxon>
        <taxon>Cyclophyllidea</taxon>
        <taxon>Taeniidae</taxon>
        <taxon>Taenia</taxon>
    </lineage>
</organism>
<dbReference type="Proteomes" id="UP001651158">
    <property type="component" value="Unassembled WGS sequence"/>
</dbReference>
<sequence>MEKSGKDLFLREGFTSSWDRHRECEENLGFSYHVESDDEVGSLQNLRSGRGPSWIRSLNLSTSTPFALSLFYNNSYGVRPGLSVVAFQLLVSAYQALLHGGR</sequence>
<gene>
    <name evidence="1" type="ORF">TcWFU_003696</name>
</gene>
<protein>
    <submittedName>
        <fullName evidence="1">Uncharacterized protein</fullName>
    </submittedName>
</protein>
<keyword evidence="2" id="KW-1185">Reference proteome</keyword>
<proteinExistence type="predicted"/>
<evidence type="ECO:0000313" key="2">
    <source>
        <dbReference type="Proteomes" id="UP001651158"/>
    </source>
</evidence>
<evidence type="ECO:0000313" key="1">
    <source>
        <dbReference type="EMBL" id="KAL5103877.1"/>
    </source>
</evidence>
<dbReference type="EMBL" id="JAKROA010000015">
    <property type="protein sequence ID" value="KAL5103877.1"/>
    <property type="molecule type" value="Genomic_DNA"/>
</dbReference>
<name>A0ABR4Q2Q3_9CEST</name>